<dbReference type="AlphaFoldDB" id="A0A6G7PSV3"/>
<organism evidence="1 2">
    <name type="scientific">Thermosulfuriphilus ammonigenes</name>
    <dbReference type="NCBI Taxonomy" id="1936021"/>
    <lineage>
        <taxon>Bacteria</taxon>
        <taxon>Pseudomonadati</taxon>
        <taxon>Thermodesulfobacteriota</taxon>
        <taxon>Thermodesulfobacteria</taxon>
        <taxon>Thermodesulfobacteriales</taxon>
        <taxon>Thermodesulfobacteriaceae</taxon>
        <taxon>Thermosulfuriphilus</taxon>
    </lineage>
</organism>
<evidence type="ECO:0000313" key="1">
    <source>
        <dbReference type="EMBL" id="QIJ70755.1"/>
    </source>
</evidence>
<gene>
    <name evidence="1" type="ORF">G4V39_00050</name>
</gene>
<name>A0A6G7PSV3_9BACT</name>
<evidence type="ECO:0000313" key="2">
    <source>
        <dbReference type="Proteomes" id="UP000502179"/>
    </source>
</evidence>
<keyword evidence="2" id="KW-1185">Reference proteome</keyword>
<dbReference type="Proteomes" id="UP000502179">
    <property type="component" value="Chromosome"/>
</dbReference>
<dbReference type="EMBL" id="CP048877">
    <property type="protein sequence ID" value="QIJ70755.1"/>
    <property type="molecule type" value="Genomic_DNA"/>
</dbReference>
<reference evidence="1 2" key="1">
    <citation type="submission" date="2020-02" db="EMBL/GenBank/DDBJ databases">
        <title>Genome analysis of Thermosulfuriphilus ammonigenes ST65T, an anaerobic thermophilic chemolithoautotrophic bacterium isolated from a deep-sea hydrothermal vent.</title>
        <authorList>
            <person name="Slobodkina G."/>
            <person name="Allioux M."/>
            <person name="Merkel A."/>
            <person name="Alain K."/>
            <person name="Jebbar M."/>
            <person name="Slobodkin A."/>
        </authorList>
    </citation>
    <scope>NUCLEOTIDE SEQUENCE [LARGE SCALE GENOMIC DNA]</scope>
    <source>
        <strain evidence="1 2">ST65</strain>
    </source>
</reference>
<protein>
    <submittedName>
        <fullName evidence="1">Uncharacterized protein</fullName>
    </submittedName>
</protein>
<proteinExistence type="predicted"/>
<accession>A0A6G7PSV3</accession>
<dbReference type="RefSeq" id="WP_166030978.1">
    <property type="nucleotide sequence ID" value="NZ_CP048877.1"/>
</dbReference>
<dbReference type="KEGG" id="tav:G4V39_00050"/>
<sequence>MKCRHKDCQGCYQPRRLVWAVKEKGEVRYFEAEALICLLCGDFLILEKTEVKQEVIVLGY</sequence>